<dbReference type="AlphaFoldDB" id="A0A7J9NL79"/>
<feature type="domain" description="T26-6p C-terminal" evidence="2">
    <location>
        <begin position="472"/>
        <end position="599"/>
    </location>
</feature>
<dbReference type="EMBL" id="JACDUJ010000001">
    <property type="protein sequence ID" value="MBA2846197.1"/>
    <property type="molecule type" value="Genomic_DNA"/>
</dbReference>
<dbReference type="InterPro" id="IPR054315">
    <property type="entry name" value="T26-6p_Ig-like_dom_1"/>
</dbReference>
<reference evidence="5 6" key="1">
    <citation type="submission" date="2020-07" db="EMBL/GenBank/DDBJ databases">
        <title>Genomic Encyclopedia of Type Strains, Phase IV (KMG-V): Genome sequencing to study the core and pangenomes of soil and plant-associated prokaryotes.</title>
        <authorList>
            <person name="Whitman W."/>
        </authorList>
    </citation>
    <scope>NUCLEOTIDE SEQUENCE [LARGE SCALE GENOMIC DNA]</scope>
    <source>
        <strain evidence="5 6">A5</strain>
    </source>
</reference>
<name>A0A7J9NL79_METMI</name>
<protein>
    <submittedName>
        <fullName evidence="5">Uncharacterized protein</fullName>
    </submittedName>
</protein>
<feature type="domain" description="T26-6p immunoglobulin-like" evidence="3">
    <location>
        <begin position="121"/>
        <end position="266"/>
    </location>
</feature>
<keyword evidence="1" id="KW-1133">Transmembrane helix</keyword>
<feature type="domain" description="T26-6p second immunoglobulin-like" evidence="4">
    <location>
        <begin position="336"/>
        <end position="463"/>
    </location>
</feature>
<proteinExistence type="predicted"/>
<keyword evidence="1" id="KW-0812">Transmembrane</keyword>
<dbReference type="Pfam" id="PF22265">
    <property type="entry name" value="T26-6p_Ig-like_dom_2"/>
    <property type="match status" value="1"/>
</dbReference>
<accession>A0A7J9NL79</accession>
<gene>
    <name evidence="5" type="ORF">HNP88_000381</name>
</gene>
<evidence type="ECO:0000313" key="6">
    <source>
        <dbReference type="Proteomes" id="UP000571854"/>
    </source>
</evidence>
<feature type="transmembrane region" description="Helical" evidence="1">
    <location>
        <begin position="620"/>
        <end position="642"/>
    </location>
</feature>
<dbReference type="Pfam" id="PF20984">
    <property type="entry name" value="PT26-6P_helical"/>
    <property type="match status" value="1"/>
</dbReference>
<dbReference type="InterPro" id="IPR054316">
    <property type="entry name" value="T26-6p_Ig-like_dom_2"/>
</dbReference>
<keyword evidence="1" id="KW-0472">Membrane</keyword>
<dbReference type="Proteomes" id="UP000571854">
    <property type="component" value="Unassembled WGS sequence"/>
</dbReference>
<evidence type="ECO:0000259" key="3">
    <source>
        <dbReference type="Pfam" id="PF22092"/>
    </source>
</evidence>
<dbReference type="RefSeq" id="WP_181491772.1">
    <property type="nucleotide sequence ID" value="NZ_JACDUJ010000001.1"/>
</dbReference>
<dbReference type="InterPro" id="IPR043114">
    <property type="entry name" value="T26-6p_C_sf"/>
</dbReference>
<evidence type="ECO:0000259" key="4">
    <source>
        <dbReference type="Pfam" id="PF22265"/>
    </source>
</evidence>
<evidence type="ECO:0000259" key="2">
    <source>
        <dbReference type="Pfam" id="PF20984"/>
    </source>
</evidence>
<dbReference type="Gene3D" id="1.20.120.870">
    <property type="entry name" value="pT26-6p, five-helical bundle domain"/>
    <property type="match status" value="1"/>
</dbReference>
<evidence type="ECO:0000313" key="5">
    <source>
        <dbReference type="EMBL" id="MBA2846197.1"/>
    </source>
</evidence>
<sequence length="651" mass="72473">MQKNKFALPLILLLLVSSFNPAYAWLDEDASITDIVKETVFASFGGIWYYVYEGGVYVYDLLIPDEIAIPTQSDTTEDASEKLGGADANATDVDDVAEADIKHLIDEIDADMVHYSMDGEGSTADIDVKLYGPDNIRGYSVFPVKVTVYRNSFDGLPNGIHITKVVLTVKQVGGDDDGNSWWTYTKEIPYWYDDEETGNYVLNGVYINDDTATFNTILKTPDPWASQVEDYATGTIITPDIEDIISSDSPSFEIECSVYGELENWFMATTYDDYGNPVGEHKERDNDLGVVCHYTTSKTYQAEKAGLYALGDFEGALTKDFEAENGDEYKAFEMIAQGSTSDIITRFWATPIHVLNSHPAERLYVLANPSYMEEFKSNIQISDDARLVTVRILKDGTYEISNDKKEAFGDLSDVNIVTALTGYEANEDTIGFATYGIVYAEVERDDGKDLPIWSIVRPKIVVLNDDVTIVGDIINELSDLLSKDSLNVFEKESVNNQIVSLGEALTTKMGQASTYVEKGQDLDMPDVERVAKKAYDNYEKAIETLNDINYEDVEDINNKLEEARNYELSGDFYLESAEAYYFGDKTSAEIAEESGDKLGTSSSGWFIFSDGSIVSEFVEMVPGGTVTIVVVLGGLVLAYFLFKPSGRRRRY</sequence>
<dbReference type="Gene3D" id="2.60.40.2050">
    <property type="match status" value="1"/>
</dbReference>
<dbReference type="Pfam" id="PF22092">
    <property type="entry name" value="T26-6p_Ig-like_dom"/>
    <property type="match status" value="1"/>
</dbReference>
<organism evidence="5 6">
    <name type="scientific">Methanococcus maripaludis</name>
    <name type="common">Methanococcus deltae</name>
    <dbReference type="NCBI Taxonomy" id="39152"/>
    <lineage>
        <taxon>Archaea</taxon>
        <taxon>Methanobacteriati</taxon>
        <taxon>Methanobacteriota</taxon>
        <taxon>Methanomada group</taxon>
        <taxon>Methanococci</taxon>
        <taxon>Methanococcales</taxon>
        <taxon>Methanococcaceae</taxon>
        <taxon>Methanococcus</taxon>
    </lineage>
</organism>
<dbReference type="InterPro" id="IPR048730">
    <property type="entry name" value="T26-6p_C"/>
</dbReference>
<evidence type="ECO:0000256" key="1">
    <source>
        <dbReference type="SAM" id="Phobius"/>
    </source>
</evidence>
<comment type="caution">
    <text evidence="5">The sequence shown here is derived from an EMBL/GenBank/DDBJ whole genome shotgun (WGS) entry which is preliminary data.</text>
</comment>